<evidence type="ECO:0000313" key="3">
    <source>
        <dbReference type="Proteomes" id="UP001447188"/>
    </source>
</evidence>
<evidence type="ECO:0000256" key="1">
    <source>
        <dbReference type="SAM" id="MobiDB-lite"/>
    </source>
</evidence>
<evidence type="ECO:0008006" key="4">
    <source>
        <dbReference type="Google" id="ProtNLM"/>
    </source>
</evidence>
<name>A0ABR3GAR8_9PEZI</name>
<keyword evidence="3" id="KW-1185">Reference proteome</keyword>
<reference evidence="2 3" key="1">
    <citation type="submission" date="2024-02" db="EMBL/GenBank/DDBJ databases">
        <title>Discinaceae phylogenomics.</title>
        <authorList>
            <person name="Dirks A.C."/>
            <person name="James T.Y."/>
        </authorList>
    </citation>
    <scope>NUCLEOTIDE SEQUENCE [LARGE SCALE GENOMIC DNA]</scope>
    <source>
        <strain evidence="2 3">ACD0624</strain>
    </source>
</reference>
<organism evidence="2 3">
    <name type="scientific">Discina gigas</name>
    <dbReference type="NCBI Taxonomy" id="1032678"/>
    <lineage>
        <taxon>Eukaryota</taxon>
        <taxon>Fungi</taxon>
        <taxon>Dikarya</taxon>
        <taxon>Ascomycota</taxon>
        <taxon>Pezizomycotina</taxon>
        <taxon>Pezizomycetes</taxon>
        <taxon>Pezizales</taxon>
        <taxon>Discinaceae</taxon>
        <taxon>Discina</taxon>
    </lineage>
</organism>
<accession>A0ABR3GAR8</accession>
<dbReference type="PANTHER" id="PTHR28088">
    <property type="entry name" value="TRANSCRIPTIONAL ACTIVATOR HAA1-RELATED"/>
    <property type="match status" value="1"/>
</dbReference>
<comment type="caution">
    <text evidence="2">The sequence shown here is derived from an EMBL/GenBank/DDBJ whole genome shotgun (WGS) entry which is preliminary data.</text>
</comment>
<protein>
    <recommendedName>
        <fullName evidence="4">Copper-fist domain-containing protein</fullName>
    </recommendedName>
</protein>
<dbReference type="EMBL" id="JBBBZM010000158">
    <property type="protein sequence ID" value="KAL0632666.1"/>
    <property type="molecule type" value="Genomic_DNA"/>
</dbReference>
<dbReference type="Proteomes" id="UP001447188">
    <property type="component" value="Unassembled WGS sequence"/>
</dbReference>
<sequence length="471" mass="49584">MRKSRSAHVKCDCGERLAFLKEQAKNGKPIPSAGSCHATSEDNDVKSGVSCNCCHGGRCTCALKKEPHLDPVPELSAPEQCISTAPPEVRKSRLQMTQSESSLTTFANGHHRPTHKHHGSIHGSSPYTIPPVGHTGHAFGEHVNGCTKVITTASAPPTMTSQKPRRIKSEQSSPDLRIYPALQMATASITPLELTPQLTQQALKPASARVQPGLVVNTNHPPFTLNDFPSQELLPSAAESEGYQFSAGLYPPQSAGWPPNYGQFDSAFEDPPLDTGSYDTSQLDLGSFLRFQPSGLAGGSVSGDEIDDFIGPVGGPSPLSGNGAVTRSSSSDASDQAESDSYRVSAASSYIGLQQVGIASNTSFDDLDVEKLLAANSLGPVSRVNSFNAGLGMSTGVDGVSDAEAQSLGLYGGYSDSFLSSKDIMVAKTAELSVLPSAIPPIDDSDFLWMAPWSSSVQTGPPPSVDHSWTS</sequence>
<dbReference type="PANTHER" id="PTHR28088:SF5">
    <property type="entry name" value="TRANSCRIPTIONAL ACTIVATOR HAA1-RELATED"/>
    <property type="match status" value="1"/>
</dbReference>
<dbReference type="InterPro" id="IPR051763">
    <property type="entry name" value="Copper_Homeo_Regul"/>
</dbReference>
<gene>
    <name evidence="2" type="ORF">Q9L58_008471</name>
</gene>
<evidence type="ECO:0000313" key="2">
    <source>
        <dbReference type="EMBL" id="KAL0632666.1"/>
    </source>
</evidence>
<feature type="region of interest" description="Disordered" evidence="1">
    <location>
        <begin position="310"/>
        <end position="339"/>
    </location>
</feature>
<proteinExistence type="predicted"/>